<dbReference type="GO" id="GO:0003824">
    <property type="term" value="F:catalytic activity"/>
    <property type="evidence" value="ECO:0007669"/>
    <property type="project" value="InterPro"/>
</dbReference>
<dbReference type="RefSeq" id="XP_040706167.1">
    <property type="nucleotide sequence ID" value="XM_040846197.1"/>
</dbReference>
<dbReference type="GeneID" id="63762270"/>
<organism evidence="1 2">
    <name type="scientific">Aspergillus sydowii CBS 593.65</name>
    <dbReference type="NCBI Taxonomy" id="1036612"/>
    <lineage>
        <taxon>Eukaryota</taxon>
        <taxon>Fungi</taxon>
        <taxon>Dikarya</taxon>
        <taxon>Ascomycota</taxon>
        <taxon>Pezizomycotina</taxon>
        <taxon>Eurotiomycetes</taxon>
        <taxon>Eurotiomycetidae</taxon>
        <taxon>Eurotiales</taxon>
        <taxon>Aspergillaceae</taxon>
        <taxon>Aspergillus</taxon>
        <taxon>Aspergillus subgen. Nidulantes</taxon>
    </lineage>
</organism>
<sequence length="376" mass="41553">MAYHEDQLSTHEMQLLEQQIDDDLDPDSGITAREVLEDTSYISRKAKRFASEVLRSHENGATVSLDTISRPTHKDYTVAWVCTNPIELAVAEGMLDEQHPALPPIENDSNTYTLGEVKGHKIVLICIAAGTMETGVASTAVSAMLRSFPNIRIRLLVGIAGGVPNLRRDIRLGDVVVGSPISSSASGGVILFNSSGDSIVETGTLETPPRELRNALSTLQAGHIRREPEIPRYIEEMLERNPTMRLSFSAPDPEGDLLFQSEYEHVNKVSHSCLECDPYRVIARPKHRGRPAIHYGPIGWTRSRIDSGMARDAIVHQTPICSTEQEAMGLINFFPCLVIRGIWNYSDSHRNAIWQYYAAATASAYAKELLGTVHPL</sequence>
<proteinExistence type="predicted"/>
<dbReference type="SUPFAM" id="SSF53167">
    <property type="entry name" value="Purine and uridine phosphorylases"/>
    <property type="match status" value="1"/>
</dbReference>
<dbReference type="InterPro" id="IPR035994">
    <property type="entry name" value="Nucleoside_phosphorylase_sf"/>
</dbReference>
<dbReference type="EMBL" id="KV878583">
    <property type="protein sequence ID" value="OJJ62361.1"/>
    <property type="molecule type" value="Genomic_DNA"/>
</dbReference>
<protein>
    <recommendedName>
        <fullName evidence="3">Nucleoside phosphorylase domain-containing protein</fullName>
    </recommendedName>
</protein>
<dbReference type="PANTHER" id="PTHR46082">
    <property type="entry name" value="ATP/GTP-BINDING PROTEIN-RELATED"/>
    <property type="match status" value="1"/>
</dbReference>
<dbReference type="InterPro" id="IPR053137">
    <property type="entry name" value="NLR-like"/>
</dbReference>
<accession>A0A1L9TSI1</accession>
<keyword evidence="2" id="KW-1185">Reference proteome</keyword>
<dbReference type="GO" id="GO:0009116">
    <property type="term" value="P:nucleoside metabolic process"/>
    <property type="evidence" value="ECO:0007669"/>
    <property type="project" value="InterPro"/>
</dbReference>
<reference evidence="2" key="1">
    <citation type="journal article" date="2017" name="Genome Biol.">
        <title>Comparative genomics reveals high biological diversity and specific adaptations in the industrially and medically important fungal genus Aspergillus.</title>
        <authorList>
            <person name="de Vries R.P."/>
            <person name="Riley R."/>
            <person name="Wiebenga A."/>
            <person name="Aguilar-Osorio G."/>
            <person name="Amillis S."/>
            <person name="Uchima C.A."/>
            <person name="Anderluh G."/>
            <person name="Asadollahi M."/>
            <person name="Askin M."/>
            <person name="Barry K."/>
            <person name="Battaglia E."/>
            <person name="Bayram O."/>
            <person name="Benocci T."/>
            <person name="Braus-Stromeyer S.A."/>
            <person name="Caldana C."/>
            <person name="Canovas D."/>
            <person name="Cerqueira G.C."/>
            <person name="Chen F."/>
            <person name="Chen W."/>
            <person name="Choi C."/>
            <person name="Clum A."/>
            <person name="Dos Santos R.A."/>
            <person name="Damasio A.R."/>
            <person name="Diallinas G."/>
            <person name="Emri T."/>
            <person name="Fekete E."/>
            <person name="Flipphi M."/>
            <person name="Freyberg S."/>
            <person name="Gallo A."/>
            <person name="Gournas C."/>
            <person name="Habgood R."/>
            <person name="Hainaut M."/>
            <person name="Harispe M.L."/>
            <person name="Henrissat B."/>
            <person name="Hilden K.S."/>
            <person name="Hope R."/>
            <person name="Hossain A."/>
            <person name="Karabika E."/>
            <person name="Karaffa L."/>
            <person name="Karanyi Z."/>
            <person name="Krasevec N."/>
            <person name="Kuo A."/>
            <person name="Kusch H."/>
            <person name="LaButti K."/>
            <person name="Lagendijk E.L."/>
            <person name="Lapidus A."/>
            <person name="Levasseur A."/>
            <person name="Lindquist E."/>
            <person name="Lipzen A."/>
            <person name="Logrieco A.F."/>
            <person name="MacCabe A."/>
            <person name="Maekelae M.R."/>
            <person name="Malavazi I."/>
            <person name="Melin P."/>
            <person name="Meyer V."/>
            <person name="Mielnichuk N."/>
            <person name="Miskei M."/>
            <person name="Molnar A.P."/>
            <person name="Mule G."/>
            <person name="Ngan C.Y."/>
            <person name="Orejas M."/>
            <person name="Orosz E."/>
            <person name="Ouedraogo J.P."/>
            <person name="Overkamp K.M."/>
            <person name="Park H.-S."/>
            <person name="Perrone G."/>
            <person name="Piumi F."/>
            <person name="Punt P.J."/>
            <person name="Ram A.F."/>
            <person name="Ramon A."/>
            <person name="Rauscher S."/>
            <person name="Record E."/>
            <person name="Riano-Pachon D.M."/>
            <person name="Robert V."/>
            <person name="Roehrig J."/>
            <person name="Ruller R."/>
            <person name="Salamov A."/>
            <person name="Salih N.S."/>
            <person name="Samson R.A."/>
            <person name="Sandor E."/>
            <person name="Sanguinetti M."/>
            <person name="Schuetze T."/>
            <person name="Sepcic K."/>
            <person name="Shelest E."/>
            <person name="Sherlock G."/>
            <person name="Sophianopoulou V."/>
            <person name="Squina F.M."/>
            <person name="Sun H."/>
            <person name="Susca A."/>
            <person name="Todd R.B."/>
            <person name="Tsang A."/>
            <person name="Unkles S.E."/>
            <person name="van de Wiele N."/>
            <person name="van Rossen-Uffink D."/>
            <person name="Oliveira J.V."/>
            <person name="Vesth T.C."/>
            <person name="Visser J."/>
            <person name="Yu J.-H."/>
            <person name="Zhou M."/>
            <person name="Andersen M.R."/>
            <person name="Archer D.B."/>
            <person name="Baker S.E."/>
            <person name="Benoit I."/>
            <person name="Brakhage A.A."/>
            <person name="Braus G.H."/>
            <person name="Fischer R."/>
            <person name="Frisvad J.C."/>
            <person name="Goldman G.H."/>
            <person name="Houbraken J."/>
            <person name="Oakley B."/>
            <person name="Pocsi I."/>
            <person name="Scazzocchio C."/>
            <person name="Seiboth B."/>
            <person name="vanKuyk P.A."/>
            <person name="Wortman J."/>
            <person name="Dyer P.S."/>
            <person name="Grigoriev I.V."/>
        </authorList>
    </citation>
    <scope>NUCLEOTIDE SEQUENCE [LARGE SCALE GENOMIC DNA]</scope>
    <source>
        <strain evidence="2">CBS 593.65</strain>
    </source>
</reference>
<evidence type="ECO:0008006" key="3">
    <source>
        <dbReference type="Google" id="ProtNLM"/>
    </source>
</evidence>
<dbReference type="VEuPathDB" id="FungiDB:ASPSYDRAFT_41018"/>
<name>A0A1L9TSI1_9EURO</name>
<evidence type="ECO:0000313" key="2">
    <source>
        <dbReference type="Proteomes" id="UP000184356"/>
    </source>
</evidence>
<dbReference type="STRING" id="1036612.A0A1L9TSI1"/>
<dbReference type="OrthoDB" id="1577640at2759"/>
<gene>
    <name evidence="1" type="ORF">ASPSYDRAFT_41018</name>
</gene>
<dbReference type="AlphaFoldDB" id="A0A1L9TSI1"/>
<dbReference type="Gene3D" id="3.40.50.1580">
    <property type="entry name" value="Nucleoside phosphorylase domain"/>
    <property type="match status" value="1"/>
</dbReference>
<evidence type="ECO:0000313" key="1">
    <source>
        <dbReference type="EMBL" id="OJJ62361.1"/>
    </source>
</evidence>
<dbReference type="PANTHER" id="PTHR46082:SF11">
    <property type="entry name" value="AAA+ ATPASE DOMAIN-CONTAINING PROTEIN-RELATED"/>
    <property type="match status" value="1"/>
</dbReference>
<dbReference type="Proteomes" id="UP000184356">
    <property type="component" value="Unassembled WGS sequence"/>
</dbReference>